<feature type="non-terminal residue" evidence="2">
    <location>
        <position position="91"/>
    </location>
</feature>
<proteinExistence type="predicted"/>
<comment type="caution">
    <text evidence="2">The sequence shown here is derived from an EMBL/GenBank/DDBJ whole genome shotgun (WGS) entry which is preliminary data.</text>
</comment>
<dbReference type="InterPro" id="IPR012479">
    <property type="entry name" value="SAP30BP"/>
</dbReference>
<dbReference type="GO" id="GO:0006355">
    <property type="term" value="P:regulation of DNA-templated transcription"/>
    <property type="evidence" value="ECO:0007669"/>
    <property type="project" value="InterPro"/>
</dbReference>
<dbReference type="Proteomes" id="UP000287651">
    <property type="component" value="Unassembled WGS sequence"/>
</dbReference>
<dbReference type="PANTHER" id="PTHR13464:SF0">
    <property type="entry name" value="SAP30-BINDING PROTEIN"/>
    <property type="match status" value="1"/>
</dbReference>
<reference evidence="2 3" key="1">
    <citation type="journal article" date="2014" name="Agronomy (Basel)">
        <title>A Draft Genome Sequence for Ensete ventricosum, the Drought-Tolerant Tree Against Hunger.</title>
        <authorList>
            <person name="Harrison J."/>
            <person name="Moore K.A."/>
            <person name="Paszkiewicz K."/>
            <person name="Jones T."/>
            <person name="Grant M."/>
            <person name="Ambacheew D."/>
            <person name="Muzemil S."/>
            <person name="Studholme D.J."/>
        </authorList>
    </citation>
    <scope>NUCLEOTIDE SEQUENCE [LARGE SCALE GENOMIC DNA]</scope>
</reference>
<dbReference type="EMBL" id="AMZH03014192">
    <property type="protein sequence ID" value="RRT48049.1"/>
    <property type="molecule type" value="Genomic_DNA"/>
</dbReference>
<sequence length="91" mass="10241">MWFSVTENEMRREMERKEQERKKSQKVDFVAGGQQTATVVPSLNINTQNSASVAVAALAVLPPVPTTVDATARDGRQNKKTKWDKVLYFNT</sequence>
<dbReference type="AlphaFoldDB" id="A0A426Y8I7"/>
<feature type="region of interest" description="Disordered" evidence="1">
    <location>
        <begin position="1"/>
        <end position="28"/>
    </location>
</feature>
<feature type="compositionally biased region" description="Basic and acidic residues" evidence="1">
    <location>
        <begin position="8"/>
        <end position="26"/>
    </location>
</feature>
<evidence type="ECO:0000313" key="2">
    <source>
        <dbReference type="EMBL" id="RRT48049.1"/>
    </source>
</evidence>
<evidence type="ECO:0000256" key="1">
    <source>
        <dbReference type="SAM" id="MobiDB-lite"/>
    </source>
</evidence>
<organism evidence="2 3">
    <name type="scientific">Ensete ventricosum</name>
    <name type="common">Abyssinian banana</name>
    <name type="synonym">Musa ensete</name>
    <dbReference type="NCBI Taxonomy" id="4639"/>
    <lineage>
        <taxon>Eukaryota</taxon>
        <taxon>Viridiplantae</taxon>
        <taxon>Streptophyta</taxon>
        <taxon>Embryophyta</taxon>
        <taxon>Tracheophyta</taxon>
        <taxon>Spermatophyta</taxon>
        <taxon>Magnoliopsida</taxon>
        <taxon>Liliopsida</taxon>
        <taxon>Zingiberales</taxon>
        <taxon>Musaceae</taxon>
        <taxon>Ensete</taxon>
    </lineage>
</organism>
<protein>
    <submittedName>
        <fullName evidence="2">Uncharacterized protein</fullName>
    </submittedName>
</protein>
<gene>
    <name evidence="2" type="ORF">B296_00046009</name>
</gene>
<dbReference type="PANTHER" id="PTHR13464">
    <property type="entry name" value="TRANSCRIPTIONAL REGULATOR PROTEIN HCNGP"/>
    <property type="match status" value="1"/>
</dbReference>
<evidence type="ECO:0000313" key="3">
    <source>
        <dbReference type="Proteomes" id="UP000287651"/>
    </source>
</evidence>
<name>A0A426Y8I7_ENSVE</name>
<dbReference type="GO" id="GO:0005634">
    <property type="term" value="C:nucleus"/>
    <property type="evidence" value="ECO:0007669"/>
    <property type="project" value="TreeGrafter"/>
</dbReference>
<accession>A0A426Y8I7</accession>